<evidence type="ECO:0000256" key="2">
    <source>
        <dbReference type="ARBA" id="ARBA00022679"/>
    </source>
</evidence>
<dbReference type="Proteomes" id="UP000628984">
    <property type="component" value="Unassembled WGS sequence"/>
</dbReference>
<keyword evidence="7 10" id="KW-0012">Acyltransferase</keyword>
<comment type="caution">
    <text evidence="10">The sequence shown here is derived from an EMBL/GenBank/DDBJ whole genome shotgun (WGS) entry which is preliminary data.</text>
</comment>
<keyword evidence="2" id="KW-0808">Transferase</keyword>
<dbReference type="AlphaFoldDB" id="A0A918INB3"/>
<evidence type="ECO:0000256" key="8">
    <source>
        <dbReference type="SAM" id="Phobius"/>
    </source>
</evidence>
<dbReference type="EMBL" id="BMYQ01000001">
    <property type="protein sequence ID" value="GGW23602.1"/>
    <property type="molecule type" value="Genomic_DNA"/>
</dbReference>
<dbReference type="PANTHER" id="PTHR23063">
    <property type="entry name" value="PHOSPHOLIPID ACYLTRANSFERASE"/>
    <property type="match status" value="1"/>
</dbReference>
<evidence type="ECO:0000256" key="6">
    <source>
        <dbReference type="ARBA" id="ARBA00023136"/>
    </source>
</evidence>
<feature type="transmembrane region" description="Helical" evidence="8">
    <location>
        <begin position="21"/>
        <end position="45"/>
    </location>
</feature>
<dbReference type="SMART" id="SM00563">
    <property type="entry name" value="PlsC"/>
    <property type="match status" value="1"/>
</dbReference>
<protein>
    <submittedName>
        <fullName evidence="10">1-acyl-sn-glycerol-3-phosphate acyltransferase</fullName>
    </submittedName>
</protein>
<sequence length="275" mass="31124">MSDWQHERMEMPRIGPLGWALVVLRAPLLACVTYGALLVFLLLRGIERPLYGVNRPWTPWITQGVCRAALAIMGFRYHRKGRPMQGQGAIVANHAGWIDIFSLNAADRVYFVSKDDVAGWPAIGVLARVTGTMFIARKGTEAKRQQEMMEERLRAGHRLLFFPEGTSTDTLHVLPFKTPLFQAFFTHGMDRVLQIQPVTVVYHAPKGRDPRFYGWWADMSFAGHLMQVLATPRQGRIEVIFHPPVPVDGFPGRKELAAYCERVIRTAHPLVLEQG</sequence>
<dbReference type="CDD" id="cd07989">
    <property type="entry name" value="LPLAT_AGPAT-like"/>
    <property type="match status" value="1"/>
</dbReference>
<evidence type="ECO:0000256" key="3">
    <source>
        <dbReference type="ARBA" id="ARBA00022692"/>
    </source>
</evidence>
<dbReference type="Pfam" id="PF01553">
    <property type="entry name" value="Acyltransferase"/>
    <property type="match status" value="1"/>
</dbReference>
<keyword evidence="3 8" id="KW-0812">Transmembrane</keyword>
<dbReference type="GO" id="GO:0016020">
    <property type="term" value="C:membrane"/>
    <property type="evidence" value="ECO:0007669"/>
    <property type="project" value="UniProtKB-SubCell"/>
</dbReference>
<evidence type="ECO:0000259" key="9">
    <source>
        <dbReference type="SMART" id="SM00563"/>
    </source>
</evidence>
<evidence type="ECO:0000256" key="1">
    <source>
        <dbReference type="ARBA" id="ARBA00004370"/>
    </source>
</evidence>
<dbReference type="RefSeq" id="WP_189632544.1">
    <property type="nucleotide sequence ID" value="NZ_BMYQ01000001.1"/>
</dbReference>
<dbReference type="InterPro" id="IPR002123">
    <property type="entry name" value="Plipid/glycerol_acylTrfase"/>
</dbReference>
<dbReference type="GO" id="GO:0016746">
    <property type="term" value="F:acyltransferase activity"/>
    <property type="evidence" value="ECO:0007669"/>
    <property type="project" value="UniProtKB-KW"/>
</dbReference>
<evidence type="ECO:0000313" key="10">
    <source>
        <dbReference type="EMBL" id="GGW23602.1"/>
    </source>
</evidence>
<evidence type="ECO:0000256" key="7">
    <source>
        <dbReference type="ARBA" id="ARBA00023315"/>
    </source>
</evidence>
<accession>A0A918INB3</accession>
<organism evidence="10 11">
    <name type="scientific">Gemmobacter lanyuensis</name>
    <dbReference type="NCBI Taxonomy" id="1054497"/>
    <lineage>
        <taxon>Bacteria</taxon>
        <taxon>Pseudomonadati</taxon>
        <taxon>Pseudomonadota</taxon>
        <taxon>Alphaproteobacteria</taxon>
        <taxon>Rhodobacterales</taxon>
        <taxon>Paracoccaceae</taxon>
        <taxon>Gemmobacter</taxon>
    </lineage>
</organism>
<keyword evidence="5" id="KW-0443">Lipid metabolism</keyword>
<gene>
    <name evidence="10" type="ORF">GCM10011452_08510</name>
</gene>
<reference evidence="10" key="2">
    <citation type="submission" date="2020-09" db="EMBL/GenBank/DDBJ databases">
        <authorList>
            <person name="Sun Q."/>
            <person name="Kim S."/>
        </authorList>
    </citation>
    <scope>NUCLEOTIDE SEQUENCE</scope>
    <source>
        <strain evidence="10">KCTC 23714</strain>
    </source>
</reference>
<name>A0A918INB3_9RHOB</name>
<dbReference type="PANTHER" id="PTHR23063:SF52">
    <property type="entry name" value="LYSOPHOSPHATIDYLCHOLINE ACYLTRANSFERASE"/>
    <property type="match status" value="1"/>
</dbReference>
<dbReference type="SUPFAM" id="SSF69593">
    <property type="entry name" value="Glycerol-3-phosphate (1)-acyltransferase"/>
    <property type="match status" value="1"/>
</dbReference>
<feature type="domain" description="Phospholipid/glycerol acyltransferase" evidence="9">
    <location>
        <begin position="88"/>
        <end position="203"/>
    </location>
</feature>
<dbReference type="GO" id="GO:0006629">
    <property type="term" value="P:lipid metabolic process"/>
    <property type="evidence" value="ECO:0007669"/>
    <property type="project" value="UniProtKB-KW"/>
</dbReference>
<keyword evidence="11" id="KW-1185">Reference proteome</keyword>
<evidence type="ECO:0000313" key="11">
    <source>
        <dbReference type="Proteomes" id="UP000628984"/>
    </source>
</evidence>
<reference evidence="10" key="1">
    <citation type="journal article" date="2014" name="Int. J. Syst. Evol. Microbiol.">
        <title>Complete genome sequence of Corynebacterium casei LMG S-19264T (=DSM 44701T), isolated from a smear-ripened cheese.</title>
        <authorList>
            <consortium name="US DOE Joint Genome Institute (JGI-PGF)"/>
            <person name="Walter F."/>
            <person name="Albersmeier A."/>
            <person name="Kalinowski J."/>
            <person name="Ruckert C."/>
        </authorList>
    </citation>
    <scope>NUCLEOTIDE SEQUENCE</scope>
    <source>
        <strain evidence="10">KCTC 23714</strain>
    </source>
</reference>
<keyword evidence="6 8" id="KW-0472">Membrane</keyword>
<evidence type="ECO:0000256" key="4">
    <source>
        <dbReference type="ARBA" id="ARBA00022989"/>
    </source>
</evidence>
<evidence type="ECO:0000256" key="5">
    <source>
        <dbReference type="ARBA" id="ARBA00023098"/>
    </source>
</evidence>
<comment type="subcellular location">
    <subcellularLocation>
        <location evidence="1">Membrane</location>
    </subcellularLocation>
</comment>
<keyword evidence="4 8" id="KW-1133">Transmembrane helix</keyword>
<proteinExistence type="predicted"/>